<dbReference type="Gene3D" id="1.20.950.20">
    <property type="entry name" value="Transmembrane di-heme cytochromes, Chain C"/>
    <property type="match status" value="1"/>
</dbReference>
<keyword evidence="2" id="KW-1003">Cell membrane</keyword>
<dbReference type="PANTHER" id="PTHR30074:SF6">
    <property type="entry name" value="FORMATE DEHYDROGENASE GAMMA SUBUNIT"/>
    <property type="match status" value="1"/>
</dbReference>
<name>A0ABZ2CGD4_9BACI</name>
<feature type="transmembrane region" description="Helical" evidence="6">
    <location>
        <begin position="144"/>
        <end position="163"/>
    </location>
</feature>
<gene>
    <name evidence="8" type="ORF">R4Z09_30255</name>
</gene>
<evidence type="ECO:0000256" key="4">
    <source>
        <dbReference type="ARBA" id="ARBA00022989"/>
    </source>
</evidence>
<proteinExistence type="predicted"/>
<evidence type="ECO:0000256" key="6">
    <source>
        <dbReference type="SAM" id="Phobius"/>
    </source>
</evidence>
<evidence type="ECO:0000256" key="5">
    <source>
        <dbReference type="ARBA" id="ARBA00023136"/>
    </source>
</evidence>
<dbReference type="PANTHER" id="PTHR30074">
    <property type="entry name" value="FORMATE DEHYDROGENASE, NITRATE-INDUCIBLE, CYTOCHROME B556 FDN SUBUNIT"/>
    <property type="match status" value="1"/>
</dbReference>
<dbReference type="Proteomes" id="UP001357223">
    <property type="component" value="Chromosome"/>
</dbReference>
<keyword evidence="9" id="KW-1185">Reference proteome</keyword>
<keyword evidence="5 6" id="KW-0472">Membrane</keyword>
<keyword evidence="4 6" id="KW-1133">Transmembrane helix</keyword>
<organism evidence="8 9">
    <name type="scientific">Niallia oryzisoli</name>
    <dbReference type="NCBI Taxonomy" id="1737571"/>
    <lineage>
        <taxon>Bacteria</taxon>
        <taxon>Bacillati</taxon>
        <taxon>Bacillota</taxon>
        <taxon>Bacilli</taxon>
        <taxon>Bacillales</taxon>
        <taxon>Bacillaceae</taxon>
        <taxon>Niallia</taxon>
    </lineage>
</organism>
<sequence length="249" mass="28956">MKDNLMQIINLMKNKEKRKIKDGKVKRFTIHFQIFHWGYALAYFTLYLSGLAMYTEFFDWLYVLFGGPATARIIHRVAAVIFIIMPIYMLIFDRKSMALWLKSAFKWGKHDIKYLMNFPFDMFGFKTKNPPQDFISGGEKLNSLMQIATFFMFVASGIVMWFPGYFPGWVIDWSYPMHNIALGLSLMVVVGHIYLSSANPSSKASLEGMTTGWVSEDYAKHHHTNWYDDVVEEEKKLEAENKDNHPKGA</sequence>
<dbReference type="InterPro" id="IPR016174">
    <property type="entry name" value="Di-haem_cyt_TM"/>
</dbReference>
<dbReference type="InterPro" id="IPR011577">
    <property type="entry name" value="Cyt_b561_bac/Ni-Hgenase"/>
</dbReference>
<reference evidence="8 9" key="1">
    <citation type="submission" date="2023-10" db="EMBL/GenBank/DDBJ databases">
        <title>Niallia locisalis sp.nov. isolated from a salt pond sample.</title>
        <authorList>
            <person name="Li X.-J."/>
            <person name="Dong L."/>
        </authorList>
    </citation>
    <scope>NUCLEOTIDE SEQUENCE [LARGE SCALE GENOMIC DNA]</scope>
    <source>
        <strain evidence="8 9">DSM 29761</strain>
    </source>
</reference>
<feature type="transmembrane region" description="Helical" evidence="6">
    <location>
        <begin position="34"/>
        <end position="53"/>
    </location>
</feature>
<dbReference type="SUPFAM" id="SSF81342">
    <property type="entry name" value="Transmembrane di-heme cytochromes"/>
    <property type="match status" value="1"/>
</dbReference>
<comment type="subcellular location">
    <subcellularLocation>
        <location evidence="1">Cell membrane</location>
        <topology evidence="1">Multi-pass membrane protein</topology>
    </subcellularLocation>
</comment>
<dbReference type="EMBL" id="CP137640">
    <property type="protein sequence ID" value="WVX81381.1"/>
    <property type="molecule type" value="Genomic_DNA"/>
</dbReference>
<evidence type="ECO:0000313" key="8">
    <source>
        <dbReference type="EMBL" id="WVX81381.1"/>
    </source>
</evidence>
<dbReference type="Pfam" id="PF01292">
    <property type="entry name" value="Ni_hydr_CYTB"/>
    <property type="match status" value="1"/>
</dbReference>
<keyword evidence="3 6" id="KW-0812">Transmembrane</keyword>
<dbReference type="RefSeq" id="WP_338450309.1">
    <property type="nucleotide sequence ID" value="NZ_CP137640.1"/>
</dbReference>
<feature type="transmembrane region" description="Helical" evidence="6">
    <location>
        <begin position="175"/>
        <end position="195"/>
    </location>
</feature>
<evidence type="ECO:0000313" key="9">
    <source>
        <dbReference type="Proteomes" id="UP001357223"/>
    </source>
</evidence>
<accession>A0ABZ2CGD4</accession>
<evidence type="ECO:0000256" key="1">
    <source>
        <dbReference type="ARBA" id="ARBA00004651"/>
    </source>
</evidence>
<evidence type="ECO:0000259" key="7">
    <source>
        <dbReference type="Pfam" id="PF01292"/>
    </source>
</evidence>
<dbReference type="InterPro" id="IPR051817">
    <property type="entry name" value="FDH_cytochrome_b556_subunit"/>
</dbReference>
<feature type="transmembrane region" description="Helical" evidence="6">
    <location>
        <begin position="73"/>
        <end position="92"/>
    </location>
</feature>
<feature type="domain" description="Cytochrome b561 bacterial/Ni-hydrogenase" evidence="7">
    <location>
        <begin position="28"/>
        <end position="212"/>
    </location>
</feature>
<evidence type="ECO:0000256" key="2">
    <source>
        <dbReference type="ARBA" id="ARBA00022475"/>
    </source>
</evidence>
<protein>
    <submittedName>
        <fullName evidence="8">Cytochrome b/b6 domain-containing protein</fullName>
    </submittedName>
</protein>
<evidence type="ECO:0000256" key="3">
    <source>
        <dbReference type="ARBA" id="ARBA00022692"/>
    </source>
</evidence>